<reference evidence="2 3" key="1">
    <citation type="submission" date="2020-02" db="EMBL/GenBank/DDBJ databases">
        <title>Draft genome sequence of Haematococcus lacustris strain NIES-144.</title>
        <authorList>
            <person name="Morimoto D."/>
            <person name="Nakagawa S."/>
            <person name="Yoshida T."/>
            <person name="Sawayama S."/>
        </authorList>
    </citation>
    <scope>NUCLEOTIDE SEQUENCE [LARGE SCALE GENOMIC DNA]</scope>
    <source>
        <strain evidence="2 3">NIES-144</strain>
    </source>
</reference>
<evidence type="ECO:0000313" key="2">
    <source>
        <dbReference type="EMBL" id="GFH12161.1"/>
    </source>
</evidence>
<name>A0A699YRE3_HAELA</name>
<comment type="caution">
    <text evidence="2">The sequence shown here is derived from an EMBL/GenBank/DDBJ whole genome shotgun (WGS) entry which is preliminary data.</text>
</comment>
<protein>
    <submittedName>
        <fullName evidence="2">Uncharacterized protein</fullName>
    </submittedName>
</protein>
<proteinExistence type="predicted"/>
<accession>A0A699YRE3</accession>
<dbReference type="AlphaFoldDB" id="A0A699YRE3"/>
<dbReference type="Proteomes" id="UP000485058">
    <property type="component" value="Unassembled WGS sequence"/>
</dbReference>
<evidence type="ECO:0000313" key="3">
    <source>
        <dbReference type="Proteomes" id="UP000485058"/>
    </source>
</evidence>
<evidence type="ECO:0000256" key="1">
    <source>
        <dbReference type="SAM" id="MobiDB-lite"/>
    </source>
</evidence>
<gene>
    <name evidence="2" type="ORF">HaLaN_07797</name>
</gene>
<dbReference type="EMBL" id="BLLF01000474">
    <property type="protein sequence ID" value="GFH12161.1"/>
    <property type="molecule type" value="Genomic_DNA"/>
</dbReference>
<feature type="compositionally biased region" description="Pro residues" evidence="1">
    <location>
        <begin position="59"/>
        <end position="71"/>
    </location>
</feature>
<sequence length="224" mass="23052">MELPGGLLVRMGTISRLRSAGSCGRAGTGPVASSPAGREGDDATAAPGCMREPTDRSNPPTPERPAPAPPKLPDRTGSSSELNRFMCCREFPPIAAICFTSCGAGLGARAALGCSAGPHGPAAACTGTGAGGAPAAATAEAWGAYCWPAGAWLLTLGAQQQPPSTPCEVLHCQLLAWPRCLVLPQGHQAHPVMLTQLLTRCACASALRQRHQHPAHWSHLMALQ</sequence>
<feature type="region of interest" description="Disordered" evidence="1">
    <location>
        <begin position="19"/>
        <end position="78"/>
    </location>
</feature>
<keyword evidence="3" id="KW-1185">Reference proteome</keyword>
<organism evidence="2 3">
    <name type="scientific">Haematococcus lacustris</name>
    <name type="common">Green alga</name>
    <name type="synonym">Haematococcus pluvialis</name>
    <dbReference type="NCBI Taxonomy" id="44745"/>
    <lineage>
        <taxon>Eukaryota</taxon>
        <taxon>Viridiplantae</taxon>
        <taxon>Chlorophyta</taxon>
        <taxon>core chlorophytes</taxon>
        <taxon>Chlorophyceae</taxon>
        <taxon>CS clade</taxon>
        <taxon>Chlamydomonadales</taxon>
        <taxon>Haematococcaceae</taxon>
        <taxon>Haematococcus</taxon>
    </lineage>
</organism>